<dbReference type="CDD" id="cd13590">
    <property type="entry name" value="PBP2_PotD_PotF_like"/>
    <property type="match status" value="1"/>
</dbReference>
<evidence type="ECO:0000313" key="5">
    <source>
        <dbReference type="EMBL" id="MCP2368348.1"/>
    </source>
</evidence>
<reference evidence="5" key="3">
    <citation type="submission" date="2022-06" db="EMBL/GenBank/DDBJ databases">
        <title>Genomic Encyclopedia of Type Strains, Phase III (KMG-III): the genomes of soil and plant-associated and newly described type strains.</title>
        <authorList>
            <person name="Whitman W."/>
        </authorList>
    </citation>
    <scope>NUCLEOTIDE SEQUENCE</scope>
    <source>
        <strain evidence="5">CPCC 202695</strain>
    </source>
</reference>
<keyword evidence="8" id="KW-1185">Reference proteome</keyword>
<name>A0A1H1TVA2_9MICO</name>
<dbReference type="InterPro" id="IPR006311">
    <property type="entry name" value="TAT_signal"/>
</dbReference>
<accession>A0A1H1TVA2</accession>
<dbReference type="PANTHER" id="PTHR30222">
    <property type="entry name" value="SPERMIDINE/PUTRESCINE-BINDING PERIPLASMIC PROTEIN"/>
    <property type="match status" value="1"/>
</dbReference>
<evidence type="ECO:0000313" key="7">
    <source>
        <dbReference type="Proteomes" id="UP000199482"/>
    </source>
</evidence>
<dbReference type="Proteomes" id="UP000893823">
    <property type="component" value="Unassembled WGS sequence"/>
</dbReference>
<organism evidence="6 7">
    <name type="scientific">Agromyces flavus</name>
    <dbReference type="NCBI Taxonomy" id="589382"/>
    <lineage>
        <taxon>Bacteria</taxon>
        <taxon>Bacillati</taxon>
        <taxon>Actinomycetota</taxon>
        <taxon>Actinomycetes</taxon>
        <taxon>Micrococcales</taxon>
        <taxon>Microbacteriaceae</taxon>
        <taxon>Agromyces</taxon>
    </lineage>
</organism>
<dbReference type="GO" id="GO:0019808">
    <property type="term" value="F:polyamine binding"/>
    <property type="evidence" value="ECO:0007669"/>
    <property type="project" value="InterPro"/>
</dbReference>
<dbReference type="InterPro" id="IPR001188">
    <property type="entry name" value="Sperm_putr-bd"/>
</dbReference>
<protein>
    <submittedName>
        <fullName evidence="6">Spermidine/putrescine transport system substrate-binding protein</fullName>
    </submittedName>
</protein>
<dbReference type="Gene3D" id="3.40.190.10">
    <property type="entry name" value="Periplasmic binding protein-like II"/>
    <property type="match status" value="2"/>
</dbReference>
<proteinExistence type="predicted"/>
<dbReference type="GO" id="GO:0042597">
    <property type="term" value="C:periplasmic space"/>
    <property type="evidence" value="ECO:0007669"/>
    <property type="project" value="UniProtKB-SubCell"/>
</dbReference>
<reference evidence="6" key="2">
    <citation type="submission" date="2016-10" db="EMBL/GenBank/DDBJ databases">
        <authorList>
            <person name="de Groot N.N."/>
        </authorList>
    </citation>
    <scope>NUCLEOTIDE SEQUENCE [LARGE SCALE GENOMIC DNA]</scope>
    <source>
        <strain evidence="6">CPCC 202695</strain>
    </source>
</reference>
<dbReference type="AlphaFoldDB" id="A0A1H1TVA2"/>
<dbReference type="PROSITE" id="PS51318">
    <property type="entry name" value="TAT"/>
    <property type="match status" value="1"/>
</dbReference>
<dbReference type="InterPro" id="IPR006059">
    <property type="entry name" value="SBP"/>
</dbReference>
<dbReference type="PRINTS" id="PR00909">
    <property type="entry name" value="SPERMDNBNDNG"/>
</dbReference>
<dbReference type="EMBL" id="LT629755">
    <property type="protein sequence ID" value="SDS64074.1"/>
    <property type="molecule type" value="Genomic_DNA"/>
</dbReference>
<dbReference type="RefSeq" id="WP_229724758.1">
    <property type="nucleotide sequence ID" value="NZ_BMDN01000004.1"/>
</dbReference>
<evidence type="ECO:0000256" key="1">
    <source>
        <dbReference type="ARBA" id="ARBA00004418"/>
    </source>
</evidence>
<comment type="subcellular location">
    <subcellularLocation>
        <location evidence="1">Periplasm</location>
    </subcellularLocation>
</comment>
<gene>
    <name evidence="5" type="ORF">BCL57_002521</name>
    <name evidence="6" type="ORF">SAMN04489721_1653</name>
</gene>
<keyword evidence="3" id="KW-0732">Signal</keyword>
<dbReference type="SUPFAM" id="SSF53850">
    <property type="entry name" value="Periplasmic binding protein-like II"/>
    <property type="match status" value="1"/>
</dbReference>
<keyword evidence="2" id="KW-0813">Transport</keyword>
<dbReference type="Pfam" id="PF13416">
    <property type="entry name" value="SBP_bac_8"/>
    <property type="match status" value="1"/>
</dbReference>
<sequence length="404" mass="43740">MSSRPLPQDPIVRALIARARQSQMTRRGLLAGAGAGASALALAACSTGGGQAKPTAAADESANDKTLNWANWAAYIDEDDAGNYPTLDRFQEETGIAVNYEVAVDDNNTYYGKVKDQLALGKDIGADTVCLTDWMVSRWIRLGYTQPLDHANIPNMANLAPALANPDFDPGREHSLPWQGGFAGICWNVEKVPGGLASVEDLWNPELKGRVGVLSEMRDTMGLIMLQNGVDISGEWGDAEYDAAIEVLDEQVANGQIRNIKGNSYLEDLKSEDTLAAICWSGDITVINAEAGDKWQFAIPDAGGTLWNDNFLIPIGSPRKTNAETLINYYYDPEVAAEVAAWVNYITPVVGAQEAAMAIDPELAENQLIFPNEETLSTAHIFRALSGAEEQKYQAQFQQILLGS</sequence>
<evidence type="ECO:0000256" key="4">
    <source>
        <dbReference type="ARBA" id="ARBA00022764"/>
    </source>
</evidence>
<evidence type="ECO:0000313" key="6">
    <source>
        <dbReference type="EMBL" id="SDS64074.1"/>
    </source>
</evidence>
<evidence type="ECO:0000256" key="2">
    <source>
        <dbReference type="ARBA" id="ARBA00022448"/>
    </source>
</evidence>
<reference evidence="7" key="1">
    <citation type="submission" date="2016-10" db="EMBL/GenBank/DDBJ databases">
        <authorList>
            <person name="Varghese N."/>
            <person name="Submissions S."/>
        </authorList>
    </citation>
    <scope>NUCLEOTIDE SEQUENCE [LARGE SCALE GENOMIC DNA]</scope>
    <source>
        <strain evidence="7">CPCC 202695</strain>
    </source>
</reference>
<evidence type="ECO:0000313" key="8">
    <source>
        <dbReference type="Proteomes" id="UP000893823"/>
    </source>
</evidence>
<evidence type="ECO:0000256" key="3">
    <source>
        <dbReference type="ARBA" id="ARBA00022729"/>
    </source>
</evidence>
<dbReference type="STRING" id="589382.SAMN04489721_1653"/>
<keyword evidence="4" id="KW-0574">Periplasm</keyword>
<dbReference type="EMBL" id="SODL02000004">
    <property type="protein sequence ID" value="MCP2368348.1"/>
    <property type="molecule type" value="Genomic_DNA"/>
</dbReference>
<dbReference type="PANTHER" id="PTHR30222:SF17">
    <property type="entry name" value="SPERMIDINE_PUTRESCINE-BINDING PERIPLASMIC PROTEIN"/>
    <property type="match status" value="1"/>
</dbReference>
<dbReference type="Proteomes" id="UP000199482">
    <property type="component" value="Chromosome I"/>
</dbReference>
<dbReference type="GO" id="GO:0015846">
    <property type="term" value="P:polyamine transport"/>
    <property type="evidence" value="ECO:0007669"/>
    <property type="project" value="InterPro"/>
</dbReference>